<accession>A0ABD5Z102</accession>
<feature type="region of interest" description="Disordered" evidence="1">
    <location>
        <begin position="604"/>
        <end position="642"/>
    </location>
</feature>
<sequence>MRNNVLERWVKQPPAEPNVQYLRDAERITAWEQLGERDAVLDVASEANVTAGLDAERVTRLDFSGKSIEYAREILGDQVDRYDWVEPGDPRLPFADDAFDAAVSIGPFDWKFLDVETLTDELERVVADDGLLVFSVPTPRSPYSVRNGNEFRYFDPDEALSLLSPDWRLADYDLVFQYPFYTHYGLNCLPDPLQKPFVEVAWRLTDYLTEHDRWDDAAYLVLGGEPMGYEGYLDDALDCLFRPAEENGFWDPDEGKIIRALEYEVESDGSSATSDPSFTWSREHHNEWRYAPFALMGAMQWRTSGLGVTDYDAKLRSALEHFRGLVADGTVQSEMPSYGVGPLVESFALAADVFDDAYADTAYTLYEHSRDPTAFDHAEDSLLAYGWATLAEQTEDLDRREAIRDDLDDALWEINDRISAEGLFAFDNGTTRRHQNQMYSLWGLCRAIEVTDRPGYLSSAEEVLDYTVEHRMQENGAFVWEDVERLREYKREAAKRVGFRPPHWDFLYACHQTFFVNAVSTYYAAGGTKDYDREVRRAMEWVYGHNELDADLVEFGGLGVPMRQCTVDGRIDVPDQMYKGSYEVGSYLMALTNLLDGPFERLGERRDRGSLAGHDVASRRSRQDREPASTPAPNPRPDGGDR</sequence>
<dbReference type="Gene3D" id="3.40.50.150">
    <property type="entry name" value="Vaccinia Virus protein VP39"/>
    <property type="match status" value="1"/>
</dbReference>
<dbReference type="EC" id="2.1.1.-" evidence="3"/>
<dbReference type="RefSeq" id="WP_279528802.1">
    <property type="nucleotide sequence ID" value="NZ_CP122312.1"/>
</dbReference>
<proteinExistence type="predicted"/>
<evidence type="ECO:0000313" key="4">
    <source>
        <dbReference type="Proteomes" id="UP001596447"/>
    </source>
</evidence>
<dbReference type="Pfam" id="PF08241">
    <property type="entry name" value="Methyltransf_11"/>
    <property type="match status" value="1"/>
</dbReference>
<evidence type="ECO:0000259" key="2">
    <source>
        <dbReference type="Pfam" id="PF08241"/>
    </source>
</evidence>
<gene>
    <name evidence="3" type="ORF">ACFQJ9_05315</name>
</gene>
<dbReference type="AlphaFoldDB" id="A0ABD5Z102"/>
<dbReference type="Proteomes" id="UP001596447">
    <property type="component" value="Unassembled WGS sequence"/>
</dbReference>
<dbReference type="SUPFAM" id="SSF48208">
    <property type="entry name" value="Six-hairpin glycosidases"/>
    <property type="match status" value="1"/>
</dbReference>
<dbReference type="CDD" id="cd02440">
    <property type="entry name" value="AdoMet_MTases"/>
    <property type="match status" value="1"/>
</dbReference>
<keyword evidence="3" id="KW-0808">Transferase</keyword>
<organism evidence="3 4">
    <name type="scientific">Halospeciosus flavus</name>
    <dbReference type="NCBI Taxonomy" id="3032283"/>
    <lineage>
        <taxon>Archaea</taxon>
        <taxon>Methanobacteriati</taxon>
        <taxon>Methanobacteriota</taxon>
        <taxon>Stenosarchaea group</taxon>
        <taxon>Halobacteria</taxon>
        <taxon>Halobacteriales</taxon>
        <taxon>Halobacteriaceae</taxon>
        <taxon>Halospeciosus</taxon>
    </lineage>
</organism>
<evidence type="ECO:0000313" key="3">
    <source>
        <dbReference type="EMBL" id="MFC7198844.1"/>
    </source>
</evidence>
<dbReference type="GO" id="GO:0008168">
    <property type="term" value="F:methyltransferase activity"/>
    <property type="evidence" value="ECO:0007669"/>
    <property type="project" value="UniProtKB-KW"/>
</dbReference>
<comment type="caution">
    <text evidence="3">The sequence shown here is derived from an EMBL/GenBank/DDBJ whole genome shotgun (WGS) entry which is preliminary data.</text>
</comment>
<dbReference type="EMBL" id="JBHTAR010000011">
    <property type="protein sequence ID" value="MFC7198844.1"/>
    <property type="molecule type" value="Genomic_DNA"/>
</dbReference>
<name>A0ABD5Z102_9EURY</name>
<dbReference type="InterPro" id="IPR029063">
    <property type="entry name" value="SAM-dependent_MTases_sf"/>
</dbReference>
<keyword evidence="3" id="KW-0489">Methyltransferase</keyword>
<dbReference type="InterPro" id="IPR013216">
    <property type="entry name" value="Methyltransf_11"/>
</dbReference>
<dbReference type="InterPro" id="IPR008928">
    <property type="entry name" value="6-hairpin_glycosidase_sf"/>
</dbReference>
<evidence type="ECO:0000256" key="1">
    <source>
        <dbReference type="SAM" id="MobiDB-lite"/>
    </source>
</evidence>
<dbReference type="GO" id="GO:0032259">
    <property type="term" value="P:methylation"/>
    <property type="evidence" value="ECO:0007669"/>
    <property type="project" value="UniProtKB-KW"/>
</dbReference>
<keyword evidence="4" id="KW-1185">Reference proteome</keyword>
<feature type="compositionally biased region" description="Basic and acidic residues" evidence="1">
    <location>
        <begin position="616"/>
        <end position="627"/>
    </location>
</feature>
<protein>
    <submittedName>
        <fullName evidence="3">Class I SAM-dependent methyltransferase</fullName>
        <ecNumber evidence="3">2.1.1.-</ecNumber>
    </submittedName>
</protein>
<dbReference type="SUPFAM" id="SSF53335">
    <property type="entry name" value="S-adenosyl-L-methionine-dependent methyltransferases"/>
    <property type="match status" value="1"/>
</dbReference>
<reference evidence="3 4" key="1">
    <citation type="journal article" date="2019" name="Int. J. Syst. Evol. Microbiol.">
        <title>The Global Catalogue of Microorganisms (GCM) 10K type strain sequencing project: providing services to taxonomists for standard genome sequencing and annotation.</title>
        <authorList>
            <consortium name="The Broad Institute Genomics Platform"/>
            <consortium name="The Broad Institute Genome Sequencing Center for Infectious Disease"/>
            <person name="Wu L."/>
            <person name="Ma J."/>
        </authorList>
    </citation>
    <scope>NUCLEOTIDE SEQUENCE [LARGE SCALE GENOMIC DNA]</scope>
    <source>
        <strain evidence="3 4">XZGYJ-43</strain>
    </source>
</reference>
<feature type="domain" description="Methyltransferase type 11" evidence="2">
    <location>
        <begin position="52"/>
        <end position="134"/>
    </location>
</feature>